<proteinExistence type="predicted"/>
<protein>
    <submittedName>
        <fullName evidence="1">Uncharacterized protein</fullName>
    </submittedName>
</protein>
<sequence>MRRPKIRRKKYFIISVLFVSLLAGVLVFKDRKTSHCVQCRSMQNALQWRLGFWHTASIPLSPRNTEVRRSHLYDDFFQSDHQHEWQFSQGSPYYTMGLSVWGGCAIGSGRHSHPFCQTYELDPSFREFIRSELASGRLDLKTIHQICRLTEWRDEKQPLSPKEAQLRELADELVYDRDW</sequence>
<name>A0AAT9FPV6_9BACT</name>
<gene>
    <name evidence="1" type="ORF">NT6N_29640</name>
</gene>
<organism evidence="1">
    <name type="scientific">Oceaniferula spumae</name>
    <dbReference type="NCBI Taxonomy" id="2979115"/>
    <lineage>
        <taxon>Bacteria</taxon>
        <taxon>Pseudomonadati</taxon>
        <taxon>Verrucomicrobiota</taxon>
        <taxon>Verrucomicrobiia</taxon>
        <taxon>Verrucomicrobiales</taxon>
        <taxon>Verrucomicrobiaceae</taxon>
        <taxon>Oceaniferula</taxon>
    </lineage>
</organism>
<dbReference type="EMBL" id="AP026866">
    <property type="protein sequence ID" value="BDS07924.1"/>
    <property type="molecule type" value="Genomic_DNA"/>
</dbReference>
<dbReference type="AlphaFoldDB" id="A0AAT9FPV6"/>
<dbReference type="KEGG" id="osu:NT6N_29640"/>
<reference evidence="1" key="1">
    <citation type="submission" date="2024-07" db="EMBL/GenBank/DDBJ databases">
        <title>Complete genome sequence of Verrucomicrobiaceae bacterium NT6N.</title>
        <authorList>
            <person name="Huang C."/>
            <person name="Takami H."/>
            <person name="Hamasaki K."/>
        </authorList>
    </citation>
    <scope>NUCLEOTIDE SEQUENCE</scope>
    <source>
        <strain evidence="1">NT6N</strain>
    </source>
</reference>
<evidence type="ECO:0000313" key="1">
    <source>
        <dbReference type="EMBL" id="BDS07924.1"/>
    </source>
</evidence>
<accession>A0AAT9FPV6</accession>